<sequence>MQDGNSIECFSAMNGLACNELSLFYGNSTPMLLLVIENTRNWRDSNGNPINFERLKEFLASIAHVSCCILKEKHPRIKMTCLETRLLCLRVMTGVIILYDSFEEDGVCSKYSKLDVKSCLEVLRDSNGSRDVDEAVSSLLNAIRNTVVSTRRELPPRKIHQLLTMAY</sequence>
<evidence type="ECO:0000256" key="2">
    <source>
        <dbReference type="ARBA" id="ARBA00005778"/>
    </source>
</evidence>
<feature type="domain" description="CYRIA/CYRIB Rac1 binding" evidence="5">
    <location>
        <begin position="17"/>
        <end position="159"/>
    </location>
</feature>
<evidence type="ECO:0000259" key="5">
    <source>
        <dbReference type="Pfam" id="PF07159"/>
    </source>
</evidence>
<accession>A0ABD2QHS5</accession>
<dbReference type="InterPro" id="IPR039789">
    <property type="entry name" value="CYRI"/>
</dbReference>
<keyword evidence="3" id="KW-0472">Membrane</keyword>
<dbReference type="EMBL" id="JBJKFK010000306">
    <property type="protein sequence ID" value="KAL3317946.1"/>
    <property type="molecule type" value="Genomic_DNA"/>
</dbReference>
<dbReference type="GO" id="GO:0016020">
    <property type="term" value="C:membrane"/>
    <property type="evidence" value="ECO:0007669"/>
    <property type="project" value="UniProtKB-SubCell"/>
</dbReference>
<keyword evidence="4" id="KW-0449">Lipoprotein</keyword>
<comment type="caution">
    <text evidence="6">The sequence shown here is derived from an EMBL/GenBank/DDBJ whole genome shotgun (WGS) entry which is preliminary data.</text>
</comment>
<dbReference type="PANTHER" id="PTHR12422">
    <property type="entry name" value="GH09096P"/>
    <property type="match status" value="1"/>
</dbReference>
<evidence type="ECO:0000256" key="3">
    <source>
        <dbReference type="ARBA" id="ARBA00023136"/>
    </source>
</evidence>
<dbReference type="AlphaFoldDB" id="A0ABD2QHS5"/>
<name>A0ABD2QHS5_9PLAT</name>
<evidence type="ECO:0000313" key="6">
    <source>
        <dbReference type="EMBL" id="KAL3317946.1"/>
    </source>
</evidence>
<keyword evidence="7" id="KW-1185">Reference proteome</keyword>
<dbReference type="Proteomes" id="UP001626550">
    <property type="component" value="Unassembled WGS sequence"/>
</dbReference>
<comment type="subcellular location">
    <subcellularLocation>
        <location evidence="1">Membrane</location>
        <topology evidence="1">Lipid-anchor</topology>
    </subcellularLocation>
</comment>
<proteinExistence type="inferred from homology"/>
<evidence type="ECO:0000256" key="1">
    <source>
        <dbReference type="ARBA" id="ARBA00004635"/>
    </source>
</evidence>
<protein>
    <submittedName>
        <fullName evidence="6">Protein fam49b</fullName>
    </submittedName>
</protein>
<gene>
    <name evidence="6" type="primary">FAM49B</name>
    <name evidence="6" type="ORF">Ciccas_003386</name>
</gene>
<evidence type="ECO:0000256" key="4">
    <source>
        <dbReference type="ARBA" id="ARBA00023288"/>
    </source>
</evidence>
<evidence type="ECO:0000313" key="7">
    <source>
        <dbReference type="Proteomes" id="UP001626550"/>
    </source>
</evidence>
<dbReference type="InterPro" id="IPR009828">
    <property type="entry name" value="CYRIA/CYRIB_Rac1-bd"/>
</dbReference>
<comment type="similarity">
    <text evidence="2">Belongs to the CYRI family.</text>
</comment>
<reference evidence="6 7" key="1">
    <citation type="submission" date="2024-11" db="EMBL/GenBank/DDBJ databases">
        <title>Adaptive evolution of stress response genes in parasites aligns with host niche diversity.</title>
        <authorList>
            <person name="Hahn C."/>
            <person name="Resl P."/>
        </authorList>
    </citation>
    <scope>NUCLEOTIDE SEQUENCE [LARGE SCALE GENOMIC DNA]</scope>
    <source>
        <strain evidence="6">EGGRZ-B1_66</strain>
        <tissue evidence="6">Body</tissue>
    </source>
</reference>
<dbReference type="Pfam" id="PF07159">
    <property type="entry name" value="CYRIA-B_Rac1-bd"/>
    <property type="match status" value="1"/>
</dbReference>
<organism evidence="6 7">
    <name type="scientific">Cichlidogyrus casuarinus</name>
    <dbReference type="NCBI Taxonomy" id="1844966"/>
    <lineage>
        <taxon>Eukaryota</taxon>
        <taxon>Metazoa</taxon>
        <taxon>Spiralia</taxon>
        <taxon>Lophotrochozoa</taxon>
        <taxon>Platyhelminthes</taxon>
        <taxon>Monogenea</taxon>
        <taxon>Monopisthocotylea</taxon>
        <taxon>Dactylogyridea</taxon>
        <taxon>Ancyrocephalidae</taxon>
        <taxon>Cichlidogyrus</taxon>
    </lineage>
</organism>